<evidence type="ECO:0000256" key="4">
    <source>
        <dbReference type="SAM" id="Coils"/>
    </source>
</evidence>
<gene>
    <name evidence="6" type="ORF">TrST_g2572</name>
</gene>
<dbReference type="Gene3D" id="3.80.10.10">
    <property type="entry name" value="Ribonuclease Inhibitor"/>
    <property type="match status" value="3"/>
</dbReference>
<dbReference type="SUPFAM" id="SSF52047">
    <property type="entry name" value="RNI-like"/>
    <property type="match status" value="1"/>
</dbReference>
<feature type="compositionally biased region" description="Low complexity" evidence="5">
    <location>
        <begin position="487"/>
        <end position="496"/>
    </location>
</feature>
<dbReference type="InterPro" id="IPR001611">
    <property type="entry name" value="Leu-rich_rpt"/>
</dbReference>
<dbReference type="GO" id="GO:0005096">
    <property type="term" value="F:GTPase activator activity"/>
    <property type="evidence" value="ECO:0007669"/>
    <property type="project" value="UniProtKB-KW"/>
</dbReference>
<feature type="coiled-coil region" evidence="4">
    <location>
        <begin position="630"/>
        <end position="675"/>
    </location>
</feature>
<keyword evidence="4" id="KW-0175">Coiled coil</keyword>
<dbReference type="Pfam" id="PF13516">
    <property type="entry name" value="LRR_6"/>
    <property type="match status" value="3"/>
</dbReference>
<feature type="compositionally biased region" description="Polar residues" evidence="5">
    <location>
        <begin position="511"/>
        <end position="522"/>
    </location>
</feature>
<dbReference type="SMART" id="SM00368">
    <property type="entry name" value="LRR_RI"/>
    <property type="match status" value="5"/>
</dbReference>
<dbReference type="InterPro" id="IPR027038">
    <property type="entry name" value="RanGap"/>
</dbReference>
<keyword evidence="7" id="KW-1185">Reference proteome</keyword>
<evidence type="ECO:0000313" key="7">
    <source>
        <dbReference type="Proteomes" id="UP001165085"/>
    </source>
</evidence>
<dbReference type="InterPro" id="IPR032675">
    <property type="entry name" value="LRR_dom_sf"/>
</dbReference>
<accession>A0A9W7BNU7</accession>
<evidence type="ECO:0000256" key="5">
    <source>
        <dbReference type="SAM" id="MobiDB-lite"/>
    </source>
</evidence>
<dbReference type="GO" id="GO:0048471">
    <property type="term" value="C:perinuclear region of cytoplasm"/>
    <property type="evidence" value="ECO:0007669"/>
    <property type="project" value="TreeGrafter"/>
</dbReference>
<dbReference type="OrthoDB" id="120976at2759"/>
<evidence type="ECO:0000256" key="2">
    <source>
        <dbReference type="ARBA" id="ARBA00022614"/>
    </source>
</evidence>
<feature type="region of interest" description="Disordered" evidence="5">
    <location>
        <begin position="450"/>
        <end position="529"/>
    </location>
</feature>
<dbReference type="PANTHER" id="PTHR24113">
    <property type="entry name" value="RAN GTPASE-ACTIVATING PROTEIN 1"/>
    <property type="match status" value="1"/>
</dbReference>
<keyword evidence="2" id="KW-0433">Leucine-rich repeat</keyword>
<feature type="compositionally biased region" description="Low complexity" evidence="5">
    <location>
        <begin position="468"/>
        <end position="478"/>
    </location>
</feature>
<dbReference type="GO" id="GO:0005829">
    <property type="term" value="C:cytosol"/>
    <property type="evidence" value="ECO:0007669"/>
    <property type="project" value="TreeGrafter"/>
</dbReference>
<comment type="caution">
    <text evidence="6">The sequence shown here is derived from an EMBL/GenBank/DDBJ whole genome shotgun (WGS) entry which is preliminary data.</text>
</comment>
<organism evidence="6 7">
    <name type="scientific">Triparma strigata</name>
    <dbReference type="NCBI Taxonomy" id="1606541"/>
    <lineage>
        <taxon>Eukaryota</taxon>
        <taxon>Sar</taxon>
        <taxon>Stramenopiles</taxon>
        <taxon>Ochrophyta</taxon>
        <taxon>Bolidophyceae</taxon>
        <taxon>Parmales</taxon>
        <taxon>Triparmaceae</taxon>
        <taxon>Triparma</taxon>
    </lineage>
</organism>
<dbReference type="EMBL" id="BRXY01000421">
    <property type="protein sequence ID" value="GMH93786.1"/>
    <property type="molecule type" value="Genomic_DNA"/>
</dbReference>
<dbReference type="GO" id="GO:0006913">
    <property type="term" value="P:nucleocytoplasmic transport"/>
    <property type="evidence" value="ECO:0007669"/>
    <property type="project" value="TreeGrafter"/>
</dbReference>
<evidence type="ECO:0000256" key="1">
    <source>
        <dbReference type="ARBA" id="ARBA00022468"/>
    </source>
</evidence>
<name>A0A9W7BNU7_9STRA</name>
<keyword evidence="3" id="KW-0677">Repeat</keyword>
<evidence type="ECO:0000256" key="3">
    <source>
        <dbReference type="ARBA" id="ARBA00022737"/>
    </source>
</evidence>
<dbReference type="AlphaFoldDB" id="A0A9W7BNU7"/>
<sequence length="785" mass="83494">MSAPSSTPDDTVHFYVECCSKMGCSPVPDFLTFLNTPPPPSSRETFNDSSALRLSRPTDAEVESVMATVAMMKGERRIRMECFDGRFGTRGVSALASTIENSGCVLALRLVNCQIGDTGALGLADSLLRNPKCAIVELDLCNIGLDVRGLEALTTAACEIPTLKVLGVGQNGLKKQAGVVIGRAMRLRNGLPGLHCSDNKLGDHGAAAIGGALAAVTDVLRVTMLDLSRNSIGPEGMLAFCKGLRLCSQSNITPIMVLRLRGNEIGCEGAVILAKILKNRSNTLSATLEELDLGECGLKEKGATAICESWANCSVLRACSIDGSIMSPTIVRSSAAGLSENSSLIRIDISPSMEGVEVSEALESNLVYELGAFSEALKSNTTLLTLNLGAYISNPGASQTAGSIQSTLMLNARLAGMEALAGNQQPASKKDDGTTASVLNAMSDAVAAANGRATPKAPDPTLAQGFGSSPQQQQQQQESPPPPPNPNNNNAAMNPFASPPIPVEEKKTPERISTVSASSANGNGNGLHAPQPLHTSFKNAATAVGAFGFGSSFSTQHNEGQDDLGNAMITQQLKQQEQILVTDAIRAARSAWEAERSRDLERVKIECAEAARKDMLTMETKLVEIVGALADDLKMAGEKQKEELSKVEEKMADVASKLSDKSDELEERVGMLEGNQKTIAKKIDAIARALHTVEAKTNDGNYIQSFVQDQYARLRDELKTEIKKDLSAQQEKSITSLEVNRHIDHSRIEGKLNGLVDRLGKLEQTVVAEQQNSVQVLEAILSANK</sequence>
<dbReference type="GO" id="GO:0031267">
    <property type="term" value="F:small GTPase binding"/>
    <property type="evidence" value="ECO:0007669"/>
    <property type="project" value="TreeGrafter"/>
</dbReference>
<dbReference type="Proteomes" id="UP001165085">
    <property type="component" value="Unassembled WGS sequence"/>
</dbReference>
<protein>
    <submittedName>
        <fullName evidence="6">Uncharacterized protein</fullName>
    </submittedName>
</protein>
<keyword evidence="1" id="KW-0343">GTPase activation</keyword>
<dbReference type="GO" id="GO:0005634">
    <property type="term" value="C:nucleus"/>
    <property type="evidence" value="ECO:0007669"/>
    <property type="project" value="TreeGrafter"/>
</dbReference>
<dbReference type="PANTHER" id="PTHR24113:SF12">
    <property type="entry name" value="RAN GTPASE-ACTIVATING PROTEIN 1"/>
    <property type="match status" value="1"/>
</dbReference>
<evidence type="ECO:0000313" key="6">
    <source>
        <dbReference type="EMBL" id="GMH93786.1"/>
    </source>
</evidence>
<reference evidence="7" key="1">
    <citation type="journal article" date="2023" name="Commun. Biol.">
        <title>Genome analysis of Parmales, the sister group of diatoms, reveals the evolutionary specialization of diatoms from phago-mixotrophs to photoautotrophs.</title>
        <authorList>
            <person name="Ban H."/>
            <person name="Sato S."/>
            <person name="Yoshikawa S."/>
            <person name="Yamada K."/>
            <person name="Nakamura Y."/>
            <person name="Ichinomiya M."/>
            <person name="Sato N."/>
            <person name="Blanc-Mathieu R."/>
            <person name="Endo H."/>
            <person name="Kuwata A."/>
            <person name="Ogata H."/>
        </authorList>
    </citation>
    <scope>NUCLEOTIDE SEQUENCE [LARGE SCALE GENOMIC DNA]</scope>
    <source>
        <strain evidence="7">NIES 3701</strain>
    </source>
</reference>
<proteinExistence type="predicted"/>